<dbReference type="AlphaFoldDB" id="A0A7S2F165"/>
<dbReference type="Gene3D" id="3.60.20.10">
    <property type="entry name" value="Glutamine Phosphoribosylpyrophosphate, subunit 1, domain 1"/>
    <property type="match status" value="1"/>
</dbReference>
<dbReference type="PANTHER" id="PTHR11599">
    <property type="entry name" value="PROTEASOME SUBUNIT ALPHA/BETA"/>
    <property type="match status" value="1"/>
</dbReference>
<evidence type="ECO:0000256" key="1">
    <source>
        <dbReference type="ARBA" id="ARBA00002000"/>
    </source>
</evidence>
<comment type="function">
    <text evidence="1">The proteasome is a multicatalytic proteinase complex which is characterized by its ability to cleave peptides with Arg, Phe, Tyr, Leu, and Glu adjacent to the leaving group at neutral or slightly basic pH. The proteasome has an ATP-dependent proteolytic activity.</text>
</comment>
<dbReference type="GO" id="GO:0019773">
    <property type="term" value="C:proteasome core complex, alpha-subunit complex"/>
    <property type="evidence" value="ECO:0007669"/>
    <property type="project" value="UniProtKB-UniRule"/>
</dbReference>
<dbReference type="SUPFAM" id="SSF56235">
    <property type="entry name" value="N-terminal nucleophile aminohydrolases (Ntn hydrolases)"/>
    <property type="match status" value="1"/>
</dbReference>
<dbReference type="InterPro" id="IPR001353">
    <property type="entry name" value="Proteasome_sua/b"/>
</dbReference>
<dbReference type="CDD" id="cd03750">
    <property type="entry name" value="proteasome_alpha_type_2"/>
    <property type="match status" value="1"/>
</dbReference>
<evidence type="ECO:0000256" key="3">
    <source>
        <dbReference type="ARBA" id="ARBA00022942"/>
    </source>
</evidence>
<keyword evidence="2 6" id="KW-0963">Cytoplasm</keyword>
<dbReference type="InterPro" id="IPR029055">
    <property type="entry name" value="Ntn_hydrolases_N"/>
</dbReference>
<dbReference type="PROSITE" id="PS00388">
    <property type="entry name" value="PROTEASOME_ALPHA_1"/>
    <property type="match status" value="1"/>
</dbReference>
<evidence type="ECO:0000313" key="8">
    <source>
        <dbReference type="EMBL" id="CAD9367159.1"/>
    </source>
</evidence>
<gene>
    <name evidence="8" type="ORF">PPRO1471_LOCUS403</name>
</gene>
<dbReference type="GO" id="GO:0005634">
    <property type="term" value="C:nucleus"/>
    <property type="evidence" value="ECO:0007669"/>
    <property type="project" value="UniProtKB-SubCell"/>
</dbReference>
<dbReference type="InterPro" id="IPR050115">
    <property type="entry name" value="Proteasome_alpha"/>
</dbReference>
<dbReference type="Pfam" id="PF00227">
    <property type="entry name" value="Proteasome"/>
    <property type="match status" value="1"/>
</dbReference>
<sequence length="237" mass="25591">MGESAYSFSLTTFSPSGKLVQIEYALNAVSQGATSLGIKAKNGVVLATEKKTPSPLVDESTVQKIVNITDNIGFVYSGMGGDYRVLVRRARRTAQAYYDVYKEAIPVSQLVREVAAVMQEFTQSGGVRPFGVSLLVAGNDGLGHGPQLYQVDPSGTYFAWKASAIGKNMVNAKAFLEKRYDASVELDDAVHTALLTLKEGFDGELTKEKVEVAVVGDDGQFTVLSQDRVQDYLAETD</sequence>
<dbReference type="GO" id="GO:0006511">
    <property type="term" value="P:ubiquitin-dependent protein catabolic process"/>
    <property type="evidence" value="ECO:0007669"/>
    <property type="project" value="InterPro"/>
</dbReference>
<dbReference type="NCBIfam" id="NF003075">
    <property type="entry name" value="PRK03996.1"/>
    <property type="match status" value="1"/>
</dbReference>
<evidence type="ECO:0000256" key="5">
    <source>
        <dbReference type="PROSITE-ProRule" id="PRU00808"/>
    </source>
</evidence>
<organism evidence="8">
    <name type="scientific">Pycnococcus provasolii</name>
    <dbReference type="NCBI Taxonomy" id="41880"/>
    <lineage>
        <taxon>Eukaryota</taxon>
        <taxon>Viridiplantae</taxon>
        <taxon>Chlorophyta</taxon>
        <taxon>Pseudoscourfieldiophyceae</taxon>
        <taxon>Pseudoscourfieldiales</taxon>
        <taxon>Pycnococcaceae</taxon>
        <taxon>Pycnococcus</taxon>
    </lineage>
</organism>
<proteinExistence type="inferred from homology"/>
<keyword evidence="4 6" id="KW-0539">Nucleus</keyword>
<keyword evidence="3 5" id="KW-0647">Proteasome</keyword>
<comment type="subunit">
    <text evidence="6">The 20S proteasome core is composed of 28 subunits that are arranged in four stacked rings, resulting in a barrel-shaped structure. The two end rings are each formed by seven alpha subunits, and the two central rings are each formed by seven beta subunits.</text>
</comment>
<feature type="domain" description="Proteasome alpha-type subunits" evidence="7">
    <location>
        <begin position="6"/>
        <end position="28"/>
    </location>
</feature>
<evidence type="ECO:0000256" key="6">
    <source>
        <dbReference type="RuleBase" id="RU000551"/>
    </source>
</evidence>
<evidence type="ECO:0000256" key="4">
    <source>
        <dbReference type="ARBA" id="ARBA00023242"/>
    </source>
</evidence>
<dbReference type="InterPro" id="IPR023332">
    <property type="entry name" value="Proteasome_alpha-type"/>
</dbReference>
<dbReference type="InterPro" id="IPR000426">
    <property type="entry name" value="Proteasome_asu_N"/>
</dbReference>
<protein>
    <recommendedName>
        <fullName evidence="6">Proteasome subunit alpha type</fullName>
    </recommendedName>
</protein>
<name>A0A7S2F165_9CHLO</name>
<comment type="subcellular location">
    <subcellularLocation>
        <location evidence="6">Cytoplasm</location>
    </subcellularLocation>
    <subcellularLocation>
        <location evidence="6">Nucleus</location>
    </subcellularLocation>
</comment>
<evidence type="ECO:0000256" key="2">
    <source>
        <dbReference type="ARBA" id="ARBA00022490"/>
    </source>
</evidence>
<dbReference type="PROSITE" id="PS51475">
    <property type="entry name" value="PROTEASOME_ALPHA_2"/>
    <property type="match status" value="1"/>
</dbReference>
<dbReference type="FunFam" id="3.60.20.10:FF:000028">
    <property type="entry name" value="Proteasome subunit alpha type"/>
    <property type="match status" value="1"/>
</dbReference>
<dbReference type="Pfam" id="PF10584">
    <property type="entry name" value="Proteasome_A_N"/>
    <property type="match status" value="1"/>
</dbReference>
<accession>A0A7S2F165</accession>
<dbReference type="GO" id="GO:0005737">
    <property type="term" value="C:cytoplasm"/>
    <property type="evidence" value="ECO:0007669"/>
    <property type="project" value="UniProtKB-SubCell"/>
</dbReference>
<reference evidence="8" key="1">
    <citation type="submission" date="2021-01" db="EMBL/GenBank/DDBJ databases">
        <authorList>
            <person name="Corre E."/>
            <person name="Pelletier E."/>
            <person name="Niang G."/>
            <person name="Scheremetjew M."/>
            <person name="Finn R."/>
            <person name="Kale V."/>
            <person name="Holt S."/>
            <person name="Cochrane G."/>
            <person name="Meng A."/>
            <person name="Brown T."/>
            <person name="Cohen L."/>
        </authorList>
    </citation>
    <scope>NUCLEOTIDE SEQUENCE</scope>
    <source>
        <strain evidence="8">RCC733</strain>
    </source>
</reference>
<comment type="similarity">
    <text evidence="5 6">Belongs to the peptidase T1A family.</text>
</comment>
<dbReference type="EMBL" id="HBGR01000631">
    <property type="protein sequence ID" value="CAD9367159.1"/>
    <property type="molecule type" value="Transcribed_RNA"/>
</dbReference>
<evidence type="ECO:0000259" key="7">
    <source>
        <dbReference type="PROSITE" id="PS00388"/>
    </source>
</evidence>
<dbReference type="SMART" id="SM00948">
    <property type="entry name" value="Proteasome_A_N"/>
    <property type="match status" value="1"/>
</dbReference>